<feature type="binding site" evidence="5">
    <location>
        <position position="153"/>
    </location>
    <ligand>
        <name>Zn(2+)</name>
        <dbReference type="ChEBI" id="CHEBI:29105"/>
        <note>structural</note>
    </ligand>
</feature>
<dbReference type="GO" id="GO:0016301">
    <property type="term" value="F:kinase activity"/>
    <property type="evidence" value="ECO:0007669"/>
    <property type="project" value="UniProtKB-KW"/>
</dbReference>
<feature type="binding site" evidence="5">
    <location>
        <position position="127"/>
    </location>
    <ligand>
        <name>ATP</name>
        <dbReference type="ChEBI" id="CHEBI:30616"/>
    </ligand>
</feature>
<dbReference type="CDD" id="cd01428">
    <property type="entry name" value="ADK"/>
    <property type="match status" value="1"/>
</dbReference>
<evidence type="ECO:0000256" key="6">
    <source>
        <dbReference type="RuleBase" id="RU003330"/>
    </source>
</evidence>
<comment type="domain">
    <text evidence="5">Consists of three domains, a large central CORE domain and two small peripheral domains, NMPbind and LID, which undergo movements during catalysis. The LID domain closes over the site of phosphoryl transfer upon ATP binding. Assembling and dissambling the active center during each catalytic cycle provides an effective means to prevent ATP hydrolysis. Some bacteria have evolved a zinc-coordinating structure that stabilizes the LID domain.</text>
</comment>
<name>A0ABY5R935_9MOLU</name>
<comment type="catalytic activity">
    <reaction evidence="5 7">
        <text>AMP + ATP = 2 ADP</text>
        <dbReference type="Rhea" id="RHEA:12973"/>
        <dbReference type="ChEBI" id="CHEBI:30616"/>
        <dbReference type="ChEBI" id="CHEBI:456215"/>
        <dbReference type="ChEBI" id="CHEBI:456216"/>
        <dbReference type="EC" id="2.7.4.3"/>
    </reaction>
</comment>
<dbReference type="SUPFAM" id="SSF52540">
    <property type="entry name" value="P-loop containing nucleoside triphosphate hydrolases"/>
    <property type="match status" value="1"/>
</dbReference>
<comment type="pathway">
    <text evidence="5">Purine metabolism; AMP biosynthesis via salvage pathway; AMP from ADP: step 1/1.</text>
</comment>
<dbReference type="PROSITE" id="PS00113">
    <property type="entry name" value="ADENYLATE_KINASE"/>
    <property type="match status" value="1"/>
</dbReference>
<evidence type="ECO:0000313" key="9">
    <source>
        <dbReference type="EMBL" id="UVD81796.1"/>
    </source>
</evidence>
<dbReference type="Pfam" id="PF05191">
    <property type="entry name" value="ADK_lid"/>
    <property type="match status" value="1"/>
</dbReference>
<evidence type="ECO:0000256" key="2">
    <source>
        <dbReference type="ARBA" id="ARBA00022727"/>
    </source>
</evidence>
<comment type="function">
    <text evidence="5">Catalyzes the reversible transfer of the terminal phosphate group between ATP and AMP. Plays an important role in cellular energy homeostasis and in adenine nucleotide metabolism.</text>
</comment>
<protein>
    <recommendedName>
        <fullName evidence="5 7">Adenylate kinase</fullName>
        <shortName evidence="5">AK</shortName>
        <ecNumber evidence="5 7">2.7.4.3</ecNumber>
    </recommendedName>
    <alternativeName>
        <fullName evidence="5">ATP-AMP transphosphorylase</fullName>
    </alternativeName>
    <alternativeName>
        <fullName evidence="5">ATP:AMP phosphotransferase</fullName>
    </alternativeName>
    <alternativeName>
        <fullName evidence="5">Adenylate monophosphate kinase</fullName>
    </alternativeName>
</protein>
<keyword evidence="5" id="KW-0479">Metal-binding</keyword>
<evidence type="ECO:0000256" key="7">
    <source>
        <dbReference type="RuleBase" id="RU003331"/>
    </source>
</evidence>
<dbReference type="SUPFAM" id="SSF57774">
    <property type="entry name" value="Microbial and mitochondrial ADK, insert 'zinc finger' domain"/>
    <property type="match status" value="1"/>
</dbReference>
<dbReference type="Gene3D" id="3.40.50.300">
    <property type="entry name" value="P-loop containing nucleotide triphosphate hydrolases"/>
    <property type="match status" value="1"/>
</dbReference>
<dbReference type="InterPro" id="IPR036193">
    <property type="entry name" value="ADK_active_lid_dom_sf"/>
</dbReference>
<keyword evidence="10" id="KW-1185">Reference proteome</keyword>
<evidence type="ECO:0000259" key="8">
    <source>
        <dbReference type="Pfam" id="PF05191"/>
    </source>
</evidence>
<keyword evidence="5" id="KW-0963">Cytoplasm</keyword>
<feature type="binding site" evidence="5">
    <location>
        <begin position="136"/>
        <end position="137"/>
    </location>
    <ligand>
        <name>ATP</name>
        <dbReference type="ChEBI" id="CHEBI:30616"/>
    </ligand>
</feature>
<evidence type="ECO:0000256" key="4">
    <source>
        <dbReference type="ARBA" id="ARBA00022777"/>
    </source>
</evidence>
<dbReference type="InterPro" id="IPR007862">
    <property type="entry name" value="Adenylate_kinase_lid-dom"/>
</dbReference>
<comment type="subunit">
    <text evidence="5 7">Monomer.</text>
</comment>
<feature type="binding site" evidence="5">
    <location>
        <begin position="13"/>
        <end position="18"/>
    </location>
    <ligand>
        <name>ATP</name>
        <dbReference type="ChEBI" id="CHEBI:30616"/>
    </ligand>
</feature>
<keyword evidence="4 5" id="KW-0418">Kinase</keyword>
<dbReference type="PANTHER" id="PTHR23359">
    <property type="entry name" value="NUCLEOTIDE KINASE"/>
    <property type="match status" value="1"/>
</dbReference>
<evidence type="ECO:0000256" key="1">
    <source>
        <dbReference type="ARBA" id="ARBA00022679"/>
    </source>
</evidence>
<dbReference type="EMBL" id="CP102734">
    <property type="protein sequence ID" value="UVD81796.1"/>
    <property type="molecule type" value="Genomic_DNA"/>
</dbReference>
<dbReference type="InterPro" id="IPR000850">
    <property type="entry name" value="Adenylat/UMP-CMP_kin"/>
</dbReference>
<keyword evidence="3 5" id="KW-0547">Nucleotide-binding</keyword>
<dbReference type="Pfam" id="PF00406">
    <property type="entry name" value="ADK"/>
    <property type="match status" value="1"/>
</dbReference>
<comment type="similarity">
    <text evidence="5 6">Belongs to the adenylate kinase family.</text>
</comment>
<proteinExistence type="inferred from homology"/>
<feature type="region of interest" description="LID" evidence="5">
    <location>
        <begin position="126"/>
        <end position="163"/>
    </location>
</feature>
<evidence type="ECO:0000256" key="5">
    <source>
        <dbReference type="HAMAP-Rule" id="MF_00235"/>
    </source>
</evidence>
<feature type="binding site" evidence="5">
    <location>
        <position position="96"/>
    </location>
    <ligand>
        <name>AMP</name>
        <dbReference type="ChEBI" id="CHEBI:456215"/>
    </ligand>
</feature>
<comment type="subcellular location">
    <subcellularLocation>
        <location evidence="5 7">Cytoplasm</location>
    </subcellularLocation>
</comment>
<dbReference type="Proteomes" id="UP001059252">
    <property type="component" value="Chromosome"/>
</dbReference>
<feature type="binding site" evidence="5">
    <location>
        <position position="39"/>
    </location>
    <ligand>
        <name>AMP</name>
        <dbReference type="ChEBI" id="CHEBI:456215"/>
    </ligand>
</feature>
<dbReference type="InterPro" id="IPR006259">
    <property type="entry name" value="Adenyl_kin_sub"/>
</dbReference>
<dbReference type="PRINTS" id="PR00094">
    <property type="entry name" value="ADENYLTKNASE"/>
</dbReference>
<dbReference type="RefSeq" id="WP_258210970.1">
    <property type="nucleotide sequence ID" value="NZ_CP102734.1"/>
</dbReference>
<gene>
    <name evidence="5" type="primary">adk</name>
    <name evidence="9" type="ORF">NV226_00560</name>
</gene>
<feature type="domain" description="Adenylate kinase active site lid" evidence="8">
    <location>
        <begin position="127"/>
        <end position="162"/>
    </location>
</feature>
<keyword evidence="2 5" id="KW-0545">Nucleotide biosynthesis</keyword>
<feature type="binding site" evidence="5">
    <location>
        <position position="130"/>
    </location>
    <ligand>
        <name>Zn(2+)</name>
        <dbReference type="ChEBI" id="CHEBI:29105"/>
        <note>structural</note>
    </ligand>
</feature>
<dbReference type="InterPro" id="IPR027417">
    <property type="entry name" value="P-loop_NTPase"/>
</dbReference>
<keyword evidence="1 5" id="KW-0808">Transferase</keyword>
<evidence type="ECO:0000313" key="10">
    <source>
        <dbReference type="Proteomes" id="UP001059252"/>
    </source>
</evidence>
<feature type="binding site" evidence="5">
    <location>
        <position position="160"/>
    </location>
    <ligand>
        <name>AMP</name>
        <dbReference type="ChEBI" id="CHEBI:456215"/>
    </ligand>
</feature>
<keyword evidence="5" id="KW-0862">Zinc</keyword>
<keyword evidence="5 7" id="KW-0067">ATP-binding</keyword>
<feature type="binding site" evidence="5">
    <location>
        <position position="199"/>
    </location>
    <ligand>
        <name>ATP</name>
        <dbReference type="ChEBI" id="CHEBI:30616"/>
    </ligand>
</feature>
<feature type="binding site" evidence="5">
    <location>
        <begin position="60"/>
        <end position="62"/>
    </location>
    <ligand>
        <name>AMP</name>
        <dbReference type="ChEBI" id="CHEBI:456215"/>
    </ligand>
</feature>
<dbReference type="InterPro" id="IPR033690">
    <property type="entry name" value="Adenylat_kinase_CS"/>
</dbReference>
<dbReference type="HAMAP" id="MF_00235">
    <property type="entry name" value="Adenylate_kinase_Adk"/>
    <property type="match status" value="1"/>
</dbReference>
<feature type="binding site" evidence="5">
    <location>
        <begin position="89"/>
        <end position="92"/>
    </location>
    <ligand>
        <name>AMP</name>
        <dbReference type="ChEBI" id="CHEBI:456215"/>
    </ligand>
</feature>
<feature type="binding site" evidence="5">
    <location>
        <position position="34"/>
    </location>
    <ligand>
        <name>AMP</name>
        <dbReference type="ChEBI" id="CHEBI:456215"/>
    </ligand>
</feature>
<organism evidence="9 10">
    <name type="scientific">Mycoplasma iguanae</name>
    <dbReference type="NCBI Taxonomy" id="292461"/>
    <lineage>
        <taxon>Bacteria</taxon>
        <taxon>Bacillati</taxon>
        <taxon>Mycoplasmatota</taxon>
        <taxon>Mollicutes</taxon>
        <taxon>Mycoplasmataceae</taxon>
        <taxon>Mycoplasma</taxon>
    </lineage>
</organism>
<evidence type="ECO:0000256" key="3">
    <source>
        <dbReference type="ARBA" id="ARBA00022741"/>
    </source>
</evidence>
<sequence>MIIKNIIFLGAPGAGKGSVASYIAANYDFSHISTGDIFREQIKNKTPLGLELQQIVESGLYVPDSITNQIVADKLHDLSKKQQNFILDGYPRTIAQAQFLDETKIPIPFVVLLDVPQDVIVARLSQRRFCPTCNSTYHLVYKPSKRNELCELDDTKLIQRKDDQPEAIIQRLEVYEKQTKPLIDYYQAQGKLKIFNGDQTIEATAAQIIAEVIN</sequence>
<feature type="binding site" evidence="5">
    <location>
        <position position="171"/>
    </location>
    <ligand>
        <name>AMP</name>
        <dbReference type="ChEBI" id="CHEBI:456215"/>
    </ligand>
</feature>
<dbReference type="EC" id="2.7.4.3" evidence="5 7"/>
<feature type="binding site" evidence="5">
    <location>
        <position position="133"/>
    </location>
    <ligand>
        <name>Zn(2+)</name>
        <dbReference type="ChEBI" id="CHEBI:29105"/>
        <note>structural</note>
    </ligand>
</feature>
<accession>A0ABY5R935</accession>
<reference evidence="9" key="1">
    <citation type="submission" date="2022-08" db="EMBL/GenBank/DDBJ databases">
        <title>Complete genome of Mycoplasma iguanae type strain 2327.</title>
        <authorList>
            <person name="Spergser J."/>
        </authorList>
    </citation>
    <scope>NUCLEOTIDE SEQUENCE</scope>
    <source>
        <strain evidence="9">2327</strain>
    </source>
</reference>
<dbReference type="NCBIfam" id="TIGR01351">
    <property type="entry name" value="adk"/>
    <property type="match status" value="1"/>
</dbReference>
<feature type="region of interest" description="NMP" evidence="5">
    <location>
        <begin position="33"/>
        <end position="62"/>
    </location>
</feature>
<feature type="binding site" evidence="5">
    <location>
        <position position="150"/>
    </location>
    <ligand>
        <name>Zn(2+)</name>
        <dbReference type="ChEBI" id="CHEBI:29105"/>
        <note>structural</note>
    </ligand>
</feature>